<comment type="catalytic activity">
    <reaction evidence="9 10">
        <text>L-glutamine + H2O = L-glutamate + NH4(+)</text>
        <dbReference type="Rhea" id="RHEA:15889"/>
        <dbReference type="ChEBI" id="CHEBI:15377"/>
        <dbReference type="ChEBI" id="CHEBI:28938"/>
        <dbReference type="ChEBI" id="CHEBI:29985"/>
        <dbReference type="ChEBI" id="CHEBI:58359"/>
        <dbReference type="EC" id="3.5.1.2"/>
    </reaction>
</comment>
<dbReference type="NCBIfam" id="TIGR01855">
    <property type="entry name" value="IMP_synth_hisH"/>
    <property type="match status" value="1"/>
</dbReference>
<evidence type="ECO:0000256" key="5">
    <source>
        <dbReference type="ARBA" id="ARBA00022962"/>
    </source>
</evidence>
<keyword evidence="14" id="KW-1185">Reference proteome</keyword>
<dbReference type="Proteomes" id="UP000548978">
    <property type="component" value="Unassembled WGS sequence"/>
</dbReference>
<name>A0A7W9A568_9CAUL</name>
<evidence type="ECO:0000256" key="3">
    <source>
        <dbReference type="ARBA" id="ARBA00022605"/>
    </source>
</evidence>
<comment type="subunit">
    <text evidence="2 10">Heterodimer of HisH and HisF.</text>
</comment>
<evidence type="ECO:0000256" key="7">
    <source>
        <dbReference type="ARBA" id="ARBA00023239"/>
    </source>
</evidence>
<evidence type="ECO:0000256" key="6">
    <source>
        <dbReference type="ARBA" id="ARBA00023102"/>
    </source>
</evidence>
<feature type="active site" description="Nucleophile" evidence="10 11">
    <location>
        <position position="80"/>
    </location>
</feature>
<organism evidence="13 14">
    <name type="scientific">Brevundimonas halotolerans</name>
    <dbReference type="NCBI Taxonomy" id="69670"/>
    <lineage>
        <taxon>Bacteria</taxon>
        <taxon>Pseudomonadati</taxon>
        <taxon>Pseudomonadota</taxon>
        <taxon>Alphaproteobacteria</taxon>
        <taxon>Caulobacterales</taxon>
        <taxon>Caulobacteraceae</taxon>
        <taxon>Brevundimonas</taxon>
    </lineage>
</organism>
<dbReference type="PANTHER" id="PTHR42701:SF1">
    <property type="entry name" value="IMIDAZOLE GLYCEROL PHOSPHATE SYNTHASE SUBUNIT HISH"/>
    <property type="match status" value="1"/>
</dbReference>
<dbReference type="PROSITE" id="PS51273">
    <property type="entry name" value="GATASE_TYPE_1"/>
    <property type="match status" value="1"/>
</dbReference>
<dbReference type="GO" id="GO:0000107">
    <property type="term" value="F:imidazoleglycerol-phosphate synthase activity"/>
    <property type="evidence" value="ECO:0007669"/>
    <property type="project" value="UniProtKB-UniRule"/>
</dbReference>
<dbReference type="GO" id="GO:0000105">
    <property type="term" value="P:L-histidine biosynthetic process"/>
    <property type="evidence" value="ECO:0007669"/>
    <property type="project" value="UniProtKB-UniRule"/>
</dbReference>
<dbReference type="CDD" id="cd01748">
    <property type="entry name" value="GATase1_IGP_Synthase"/>
    <property type="match status" value="1"/>
</dbReference>
<dbReference type="UniPathway" id="UPA00031">
    <property type="reaction ID" value="UER00010"/>
</dbReference>
<keyword evidence="13" id="KW-0808">Transferase</keyword>
<feature type="active site" evidence="10 11">
    <location>
        <position position="186"/>
    </location>
</feature>
<evidence type="ECO:0000256" key="11">
    <source>
        <dbReference type="PIRSR" id="PIRSR000495-1"/>
    </source>
</evidence>
<keyword evidence="10" id="KW-0963">Cytoplasm</keyword>
<dbReference type="InterPro" id="IPR029062">
    <property type="entry name" value="Class_I_gatase-like"/>
</dbReference>
<evidence type="ECO:0000256" key="1">
    <source>
        <dbReference type="ARBA" id="ARBA00005091"/>
    </source>
</evidence>
<dbReference type="OrthoDB" id="9807137at2"/>
<comment type="catalytic activity">
    <reaction evidence="8 10">
        <text>5-[(5-phospho-1-deoxy-D-ribulos-1-ylimino)methylamino]-1-(5-phospho-beta-D-ribosyl)imidazole-4-carboxamide + L-glutamine = D-erythro-1-(imidazol-4-yl)glycerol 3-phosphate + 5-amino-1-(5-phospho-beta-D-ribosyl)imidazole-4-carboxamide + L-glutamate + H(+)</text>
        <dbReference type="Rhea" id="RHEA:24793"/>
        <dbReference type="ChEBI" id="CHEBI:15378"/>
        <dbReference type="ChEBI" id="CHEBI:29985"/>
        <dbReference type="ChEBI" id="CHEBI:58278"/>
        <dbReference type="ChEBI" id="CHEBI:58359"/>
        <dbReference type="ChEBI" id="CHEBI:58475"/>
        <dbReference type="ChEBI" id="CHEBI:58525"/>
        <dbReference type="EC" id="4.3.2.10"/>
    </reaction>
</comment>
<dbReference type="PANTHER" id="PTHR42701">
    <property type="entry name" value="IMIDAZOLE GLYCEROL PHOSPHATE SYNTHASE SUBUNIT HISH"/>
    <property type="match status" value="1"/>
</dbReference>
<dbReference type="AlphaFoldDB" id="A0A7W9A568"/>
<sequence>MISIVDYGIGNVGSVANMLKHVGAPVHLAFTRDEVASAKALLLPGVGHFGHAMSMLHSLGLVDVIRHKVLAERTPILGICLGMQLLGTHSEEGDAAGLDLIPARFTKIVPDEGSELKVPHMGWNLVSVKRPNPILAYEGEQRFYFVHSYKAECDRPQDVLGTTVHGAEFCCAYGRDNVYGVQFHPEKSHRFGMELFRRFVEFAC</sequence>
<dbReference type="InterPro" id="IPR017926">
    <property type="entry name" value="GATASE"/>
</dbReference>
<dbReference type="InterPro" id="IPR010139">
    <property type="entry name" value="Imidazole-glycPsynth_HisH"/>
</dbReference>
<keyword evidence="13" id="KW-0328">Glycosyltransferase</keyword>
<protein>
    <recommendedName>
        <fullName evidence="10">Imidazole glycerol phosphate synthase subunit HisH</fullName>
        <ecNumber evidence="10">4.3.2.10</ecNumber>
    </recommendedName>
    <alternativeName>
        <fullName evidence="10">IGP synthase glutaminase subunit</fullName>
        <ecNumber evidence="10">3.5.1.2</ecNumber>
    </alternativeName>
    <alternativeName>
        <fullName evidence="10">IGP synthase subunit HisH</fullName>
    </alternativeName>
    <alternativeName>
        <fullName evidence="10">ImGP synthase subunit HisH</fullName>
        <shortName evidence="10">IGPS subunit HisH</shortName>
    </alternativeName>
</protein>
<evidence type="ECO:0000256" key="8">
    <source>
        <dbReference type="ARBA" id="ARBA00047838"/>
    </source>
</evidence>
<reference evidence="13 14" key="1">
    <citation type="submission" date="2020-08" db="EMBL/GenBank/DDBJ databases">
        <title>Genomic Encyclopedia of Type Strains, Phase IV (KMG-IV): sequencing the most valuable type-strain genomes for metagenomic binning, comparative biology and taxonomic classification.</title>
        <authorList>
            <person name="Goeker M."/>
        </authorList>
    </citation>
    <scope>NUCLEOTIDE SEQUENCE [LARGE SCALE GENOMIC DNA]</scope>
    <source>
        <strain evidence="13 14">DSM 24448</strain>
    </source>
</reference>
<evidence type="ECO:0000259" key="12">
    <source>
        <dbReference type="Pfam" id="PF00117"/>
    </source>
</evidence>
<keyword evidence="4 10" id="KW-0378">Hydrolase</keyword>
<dbReference type="Gene3D" id="3.40.50.880">
    <property type="match status" value="1"/>
</dbReference>
<dbReference type="Pfam" id="PF00117">
    <property type="entry name" value="GATase"/>
    <property type="match status" value="1"/>
</dbReference>
<dbReference type="RefSeq" id="WP_123285695.1">
    <property type="nucleotide sequence ID" value="NZ_JACIJB010000010.1"/>
</dbReference>
<comment type="pathway">
    <text evidence="1 10">Amino-acid biosynthesis; L-histidine biosynthesis; L-histidine from 5-phospho-alpha-D-ribose 1-diphosphate: step 5/9.</text>
</comment>
<evidence type="ECO:0000313" key="13">
    <source>
        <dbReference type="EMBL" id="MBB5661408.1"/>
    </source>
</evidence>
<proteinExistence type="inferred from homology"/>
<evidence type="ECO:0000256" key="9">
    <source>
        <dbReference type="ARBA" id="ARBA00049534"/>
    </source>
</evidence>
<dbReference type="GO" id="GO:0004359">
    <property type="term" value="F:glutaminase activity"/>
    <property type="evidence" value="ECO:0007669"/>
    <property type="project" value="UniProtKB-EC"/>
</dbReference>
<dbReference type="GO" id="GO:0016829">
    <property type="term" value="F:lyase activity"/>
    <property type="evidence" value="ECO:0007669"/>
    <property type="project" value="UniProtKB-KW"/>
</dbReference>
<dbReference type="SUPFAM" id="SSF52317">
    <property type="entry name" value="Class I glutamine amidotransferase-like"/>
    <property type="match status" value="1"/>
</dbReference>
<dbReference type="EC" id="4.3.2.10" evidence="10"/>
<dbReference type="EMBL" id="JACIJB010000010">
    <property type="protein sequence ID" value="MBB5661408.1"/>
    <property type="molecule type" value="Genomic_DNA"/>
</dbReference>
<keyword evidence="5 10" id="KW-0315">Glutamine amidotransferase</keyword>
<accession>A0A7W9A568</accession>
<feature type="active site" evidence="10 11">
    <location>
        <position position="184"/>
    </location>
</feature>
<dbReference type="GO" id="GO:0005737">
    <property type="term" value="C:cytoplasm"/>
    <property type="evidence" value="ECO:0007669"/>
    <property type="project" value="UniProtKB-SubCell"/>
</dbReference>
<comment type="subcellular location">
    <subcellularLocation>
        <location evidence="10">Cytoplasm</location>
    </subcellularLocation>
</comment>
<evidence type="ECO:0000256" key="4">
    <source>
        <dbReference type="ARBA" id="ARBA00022801"/>
    </source>
</evidence>
<gene>
    <name evidence="10" type="primary">hisH</name>
    <name evidence="13" type="ORF">FHS65_002169</name>
</gene>
<keyword evidence="6 10" id="KW-0368">Histidine biosynthesis</keyword>
<comment type="function">
    <text evidence="10">IGPS catalyzes the conversion of PRFAR and glutamine to IGP, AICAR and glutamate. The HisH subunit catalyzes the hydrolysis of glutamine to glutamate and ammonia as part of the synthesis of IGP and AICAR. The resulting ammonia molecule is channeled to the active site of HisF.</text>
</comment>
<keyword evidence="7 10" id="KW-0456">Lyase</keyword>
<dbReference type="HAMAP" id="MF_00278">
    <property type="entry name" value="HisH"/>
    <property type="match status" value="1"/>
</dbReference>
<feature type="domain" description="Glutamine amidotransferase" evidence="12">
    <location>
        <begin position="4"/>
        <end position="199"/>
    </location>
</feature>
<evidence type="ECO:0000256" key="10">
    <source>
        <dbReference type="HAMAP-Rule" id="MF_00278"/>
    </source>
</evidence>
<evidence type="ECO:0000256" key="2">
    <source>
        <dbReference type="ARBA" id="ARBA00011152"/>
    </source>
</evidence>
<comment type="caution">
    <text evidence="13">The sequence shown here is derived from an EMBL/GenBank/DDBJ whole genome shotgun (WGS) entry which is preliminary data.</text>
</comment>
<dbReference type="PIRSF" id="PIRSF000495">
    <property type="entry name" value="Amidotransf_hisH"/>
    <property type="match status" value="1"/>
</dbReference>
<dbReference type="EC" id="3.5.1.2" evidence="10"/>
<evidence type="ECO:0000313" key="14">
    <source>
        <dbReference type="Proteomes" id="UP000548978"/>
    </source>
</evidence>
<keyword evidence="3 10" id="KW-0028">Amino-acid biosynthesis</keyword>